<dbReference type="SUPFAM" id="SSF49899">
    <property type="entry name" value="Concanavalin A-like lectins/glucanases"/>
    <property type="match status" value="1"/>
</dbReference>
<dbReference type="EMBL" id="LAZR01008090">
    <property type="protein sequence ID" value="KKM81030.1"/>
    <property type="molecule type" value="Genomic_DNA"/>
</dbReference>
<comment type="caution">
    <text evidence="1">The sequence shown here is derived from an EMBL/GenBank/DDBJ whole genome shotgun (WGS) entry which is preliminary data.</text>
</comment>
<protein>
    <recommendedName>
        <fullName evidence="2">LamG-like jellyroll fold domain-containing protein</fullName>
    </recommendedName>
</protein>
<accession>A0A0F9MWL3</accession>
<evidence type="ECO:0008006" key="2">
    <source>
        <dbReference type="Google" id="ProtNLM"/>
    </source>
</evidence>
<gene>
    <name evidence="1" type="ORF">LCGC14_1333860</name>
</gene>
<dbReference type="Gene3D" id="2.60.120.200">
    <property type="match status" value="1"/>
</dbReference>
<dbReference type="InterPro" id="IPR013320">
    <property type="entry name" value="ConA-like_dom_sf"/>
</dbReference>
<reference evidence="1" key="1">
    <citation type="journal article" date="2015" name="Nature">
        <title>Complex archaea that bridge the gap between prokaryotes and eukaryotes.</title>
        <authorList>
            <person name="Spang A."/>
            <person name="Saw J.H."/>
            <person name="Jorgensen S.L."/>
            <person name="Zaremba-Niedzwiedzka K."/>
            <person name="Martijn J."/>
            <person name="Lind A.E."/>
            <person name="van Eijk R."/>
            <person name="Schleper C."/>
            <person name="Guy L."/>
            <person name="Ettema T.J."/>
        </authorList>
    </citation>
    <scope>NUCLEOTIDE SEQUENCE</scope>
</reference>
<evidence type="ECO:0000313" key="1">
    <source>
        <dbReference type="EMBL" id="KKM81030.1"/>
    </source>
</evidence>
<name>A0A0F9MWL3_9ZZZZ</name>
<dbReference type="Pfam" id="PF13385">
    <property type="entry name" value="Laminin_G_3"/>
    <property type="match status" value="1"/>
</dbReference>
<proteinExistence type="predicted"/>
<dbReference type="AlphaFoldDB" id="A0A0F9MWL3"/>
<organism evidence="1">
    <name type="scientific">marine sediment metagenome</name>
    <dbReference type="NCBI Taxonomy" id="412755"/>
    <lineage>
        <taxon>unclassified sequences</taxon>
        <taxon>metagenomes</taxon>
        <taxon>ecological metagenomes</taxon>
    </lineage>
</organism>
<sequence length="254" mass="27637">MSLDTALEVGRLYAPIKQIADMLSQAQVDTFVQLPGLRGYWPMSAVNSSGAAVDLGNASVNLLRQGSPLFSYDGNAYIQLGVANDYLSTSLSDLNITGTEAWIDPSIRGLTIGGWFWVDDATVDPRGLISKFGASPQYGFSLTWTEVNQPRLMISGNGTTVVLVEYSVRLVSTWYFIVGRFTPSTEVAIFVNDDKVINTTTIPASINVSTQSFEVGRYFNNNDNIVEGRARDVFVCTAALPDSLIEKIREASAP</sequence>